<evidence type="ECO:0000313" key="1">
    <source>
        <dbReference type="EMBL" id="KAF9652157.1"/>
    </source>
</evidence>
<reference evidence="1" key="2">
    <citation type="journal article" date="2020" name="Nat. Commun.">
        <title>Large-scale genome sequencing of mycorrhizal fungi provides insights into the early evolution of symbiotic traits.</title>
        <authorList>
            <person name="Miyauchi S."/>
            <person name="Kiss E."/>
            <person name="Kuo A."/>
            <person name="Drula E."/>
            <person name="Kohler A."/>
            <person name="Sanchez-Garcia M."/>
            <person name="Morin E."/>
            <person name="Andreopoulos B."/>
            <person name="Barry K.W."/>
            <person name="Bonito G."/>
            <person name="Buee M."/>
            <person name="Carver A."/>
            <person name="Chen C."/>
            <person name="Cichocki N."/>
            <person name="Clum A."/>
            <person name="Culley D."/>
            <person name="Crous P.W."/>
            <person name="Fauchery L."/>
            <person name="Girlanda M."/>
            <person name="Hayes R.D."/>
            <person name="Keri Z."/>
            <person name="LaButti K."/>
            <person name="Lipzen A."/>
            <person name="Lombard V."/>
            <person name="Magnuson J."/>
            <person name="Maillard F."/>
            <person name="Murat C."/>
            <person name="Nolan M."/>
            <person name="Ohm R.A."/>
            <person name="Pangilinan J."/>
            <person name="Pereira M.F."/>
            <person name="Perotto S."/>
            <person name="Peter M."/>
            <person name="Pfister S."/>
            <person name="Riley R."/>
            <person name="Sitrit Y."/>
            <person name="Stielow J.B."/>
            <person name="Szollosi G."/>
            <person name="Zifcakova L."/>
            <person name="Stursova M."/>
            <person name="Spatafora J.W."/>
            <person name="Tedersoo L."/>
            <person name="Vaario L.M."/>
            <person name="Yamada A."/>
            <person name="Yan M."/>
            <person name="Wang P."/>
            <person name="Xu J."/>
            <person name="Bruns T."/>
            <person name="Baldrian P."/>
            <person name="Vilgalys R."/>
            <person name="Dunand C."/>
            <person name="Henrissat B."/>
            <person name="Grigoriev I.V."/>
            <person name="Hibbett D."/>
            <person name="Nagy L.G."/>
            <person name="Martin F.M."/>
        </authorList>
    </citation>
    <scope>NUCLEOTIDE SEQUENCE</scope>
    <source>
        <strain evidence="1">P2</strain>
    </source>
</reference>
<gene>
    <name evidence="1" type="ORF">BDM02DRAFT_3183880</name>
</gene>
<keyword evidence="2" id="KW-1185">Reference proteome</keyword>
<proteinExistence type="predicted"/>
<protein>
    <submittedName>
        <fullName evidence="1">Uncharacterized protein</fullName>
    </submittedName>
</protein>
<dbReference type="EMBL" id="MU117970">
    <property type="protein sequence ID" value="KAF9652157.1"/>
    <property type="molecule type" value="Genomic_DNA"/>
</dbReference>
<comment type="caution">
    <text evidence="1">The sequence shown here is derived from an EMBL/GenBank/DDBJ whole genome shotgun (WGS) entry which is preliminary data.</text>
</comment>
<sequence length="221" mass="23508">MALHPDTITAILNNWDAPKYDGSQDVRPWVRAIEELCQIYGIPPIQMTEMAIKCTAGQANPVLTAMFEAKVAEAGVWLWSDFKARVIQIEDNYRRNMRDSPQDVKDSDFHSEHPYATAALAVALIGVGSAVVLPMVAVGILGVIGFGPGGVAAGRDFPSSPESLSPSQPNATLQEALQRSLGATMVTPSLLTTFAGFGTAAAGTWVGFTSSIREDAPAAEF</sequence>
<reference evidence="1" key="1">
    <citation type="submission" date="2019-10" db="EMBL/GenBank/DDBJ databases">
        <authorList>
            <consortium name="DOE Joint Genome Institute"/>
            <person name="Kuo A."/>
            <person name="Miyauchi S."/>
            <person name="Kiss E."/>
            <person name="Drula E."/>
            <person name="Kohler A."/>
            <person name="Sanchez-Garcia M."/>
            <person name="Andreopoulos B."/>
            <person name="Barry K.W."/>
            <person name="Bonito G."/>
            <person name="Buee M."/>
            <person name="Carver A."/>
            <person name="Chen C."/>
            <person name="Cichocki N."/>
            <person name="Clum A."/>
            <person name="Culley D."/>
            <person name="Crous P.W."/>
            <person name="Fauchery L."/>
            <person name="Girlanda M."/>
            <person name="Hayes R."/>
            <person name="Keri Z."/>
            <person name="Labutti K."/>
            <person name="Lipzen A."/>
            <person name="Lombard V."/>
            <person name="Magnuson J."/>
            <person name="Maillard F."/>
            <person name="Morin E."/>
            <person name="Murat C."/>
            <person name="Nolan M."/>
            <person name="Ohm R."/>
            <person name="Pangilinan J."/>
            <person name="Pereira M."/>
            <person name="Perotto S."/>
            <person name="Peter M."/>
            <person name="Riley R."/>
            <person name="Sitrit Y."/>
            <person name="Stielow B."/>
            <person name="Szollosi G."/>
            <person name="Zifcakova L."/>
            <person name="Stursova M."/>
            <person name="Spatafora J.W."/>
            <person name="Tedersoo L."/>
            <person name="Vaario L.-M."/>
            <person name="Yamada A."/>
            <person name="Yan M."/>
            <person name="Wang P."/>
            <person name="Xu J."/>
            <person name="Bruns T."/>
            <person name="Baldrian P."/>
            <person name="Vilgalys R."/>
            <person name="Henrissat B."/>
            <person name="Grigoriev I.V."/>
            <person name="Hibbett D."/>
            <person name="Nagy L.G."/>
            <person name="Martin F.M."/>
        </authorList>
    </citation>
    <scope>NUCLEOTIDE SEQUENCE</scope>
    <source>
        <strain evidence="1">P2</strain>
    </source>
</reference>
<dbReference type="Proteomes" id="UP000886501">
    <property type="component" value="Unassembled WGS sequence"/>
</dbReference>
<evidence type="ECO:0000313" key="2">
    <source>
        <dbReference type="Proteomes" id="UP000886501"/>
    </source>
</evidence>
<organism evidence="1 2">
    <name type="scientific">Thelephora ganbajun</name>
    <name type="common">Ganba fungus</name>
    <dbReference type="NCBI Taxonomy" id="370292"/>
    <lineage>
        <taxon>Eukaryota</taxon>
        <taxon>Fungi</taxon>
        <taxon>Dikarya</taxon>
        <taxon>Basidiomycota</taxon>
        <taxon>Agaricomycotina</taxon>
        <taxon>Agaricomycetes</taxon>
        <taxon>Thelephorales</taxon>
        <taxon>Thelephoraceae</taxon>
        <taxon>Thelephora</taxon>
    </lineage>
</organism>
<name>A0ACB6ZRA0_THEGA</name>
<accession>A0ACB6ZRA0</accession>